<evidence type="ECO:0000256" key="4">
    <source>
        <dbReference type="ARBA" id="ARBA00023242"/>
    </source>
</evidence>
<keyword evidence="3" id="KW-0804">Transcription</keyword>
<accession>A0A2T9YGM1</accession>
<reference evidence="6 7" key="1">
    <citation type="journal article" date="2018" name="MBio">
        <title>Comparative Genomics Reveals the Core Gene Toolbox for the Fungus-Insect Symbiosis.</title>
        <authorList>
            <person name="Wang Y."/>
            <person name="Stata M."/>
            <person name="Wang W."/>
            <person name="Stajich J.E."/>
            <person name="White M.M."/>
            <person name="Moncalvo J.M."/>
        </authorList>
    </citation>
    <scope>NUCLEOTIDE SEQUENCE [LARGE SCALE GENOMIC DNA]</scope>
    <source>
        <strain evidence="6 7">AUS-77-4</strain>
    </source>
</reference>
<evidence type="ECO:0000313" key="6">
    <source>
        <dbReference type="EMBL" id="PVU91508.1"/>
    </source>
</evidence>
<dbReference type="InterPro" id="IPR037525">
    <property type="entry name" value="Velvet_dom"/>
</dbReference>
<dbReference type="AlphaFoldDB" id="A0A2T9YGM1"/>
<comment type="subcellular location">
    <subcellularLocation>
        <location evidence="1">Nucleus</location>
    </subcellularLocation>
</comment>
<protein>
    <recommendedName>
        <fullName evidence="5">Velvet domain-containing protein</fullName>
    </recommendedName>
</protein>
<organism evidence="6 7">
    <name type="scientific">Furculomyces boomerangus</name>
    <dbReference type="NCBI Taxonomy" id="61424"/>
    <lineage>
        <taxon>Eukaryota</taxon>
        <taxon>Fungi</taxon>
        <taxon>Fungi incertae sedis</taxon>
        <taxon>Zoopagomycota</taxon>
        <taxon>Kickxellomycotina</taxon>
        <taxon>Harpellomycetes</taxon>
        <taxon>Harpellales</taxon>
        <taxon>Harpellaceae</taxon>
        <taxon>Furculomyces</taxon>
    </lineage>
</organism>
<dbReference type="InterPro" id="IPR038491">
    <property type="entry name" value="Velvet_dom_sf"/>
</dbReference>
<dbReference type="PANTHER" id="PTHR33572:SF3">
    <property type="entry name" value="VELVET COMPLEX SUBUNIT B"/>
    <property type="match status" value="1"/>
</dbReference>
<evidence type="ECO:0000256" key="2">
    <source>
        <dbReference type="ARBA" id="ARBA00023015"/>
    </source>
</evidence>
<dbReference type="Gene3D" id="2.60.40.3960">
    <property type="entry name" value="Velvet domain"/>
    <property type="match status" value="1"/>
</dbReference>
<dbReference type="InterPro" id="IPR021740">
    <property type="entry name" value="Velvet"/>
</dbReference>
<proteinExistence type="predicted"/>
<keyword evidence="7" id="KW-1185">Reference proteome</keyword>
<comment type="caution">
    <text evidence="6">The sequence shown here is derived from an EMBL/GenBank/DDBJ whole genome shotgun (WGS) entry which is preliminary data.</text>
</comment>
<dbReference type="OrthoDB" id="3056235at2759"/>
<evidence type="ECO:0000259" key="5">
    <source>
        <dbReference type="PROSITE" id="PS51821"/>
    </source>
</evidence>
<evidence type="ECO:0000256" key="1">
    <source>
        <dbReference type="ARBA" id="ARBA00004123"/>
    </source>
</evidence>
<sequence>MIGVDFRYELKILQEPVRARMCGFGSKDRRPITPPPILKLCVYDSYNNNVDIRLLSNTDFTVMATIWSEDMSEPLDLVKQRSTDDPMERTFIDPMLKNLVGSTITNGEILKDLDNKLGMFFIFNDLSIRKSGNYRIKFSLMCIEMMISVKLTLQTKVLASVFSKVVSVYPAKNFPGVVESSPLSVCFAKQGVKIHVRKENMIPK</sequence>
<dbReference type="PANTHER" id="PTHR33572">
    <property type="entry name" value="SPORE DEVELOPMENT REGULATOR VOSA"/>
    <property type="match status" value="1"/>
</dbReference>
<feature type="domain" description="Velvet" evidence="5">
    <location>
        <begin position="3"/>
        <end position="197"/>
    </location>
</feature>
<dbReference type="EMBL" id="MBFT01000413">
    <property type="protein sequence ID" value="PVU91508.1"/>
    <property type="molecule type" value="Genomic_DNA"/>
</dbReference>
<dbReference type="Pfam" id="PF11754">
    <property type="entry name" value="Velvet"/>
    <property type="match status" value="2"/>
</dbReference>
<evidence type="ECO:0000313" key="7">
    <source>
        <dbReference type="Proteomes" id="UP000245699"/>
    </source>
</evidence>
<dbReference type="GO" id="GO:0005634">
    <property type="term" value="C:nucleus"/>
    <property type="evidence" value="ECO:0007669"/>
    <property type="project" value="UniProtKB-SubCell"/>
</dbReference>
<dbReference type="STRING" id="61424.A0A2T9YGM1"/>
<dbReference type="PROSITE" id="PS51821">
    <property type="entry name" value="VELVET"/>
    <property type="match status" value="1"/>
</dbReference>
<dbReference type="Proteomes" id="UP000245699">
    <property type="component" value="Unassembled WGS sequence"/>
</dbReference>
<keyword evidence="2" id="KW-0805">Transcription regulation</keyword>
<evidence type="ECO:0000256" key="3">
    <source>
        <dbReference type="ARBA" id="ARBA00023163"/>
    </source>
</evidence>
<gene>
    <name evidence="6" type="ORF">BB559_004094</name>
</gene>
<name>A0A2T9YGM1_9FUNG</name>
<keyword evidence="4" id="KW-0539">Nucleus</keyword>